<dbReference type="GO" id="GO:0016020">
    <property type="term" value="C:membrane"/>
    <property type="evidence" value="ECO:0007669"/>
    <property type="project" value="InterPro"/>
</dbReference>
<protein>
    <recommendedName>
        <fullName evidence="4">Cysteine rich repeat-containing protein</fullName>
    </recommendedName>
</protein>
<evidence type="ECO:0000256" key="1">
    <source>
        <dbReference type="SAM" id="SignalP"/>
    </source>
</evidence>
<dbReference type="RefSeq" id="WP_111350471.1">
    <property type="nucleotide sequence ID" value="NZ_QHHQ01000006.1"/>
</dbReference>
<accession>A0A8B2NKD8</accession>
<dbReference type="Proteomes" id="UP000249590">
    <property type="component" value="Unassembled WGS sequence"/>
</dbReference>
<feature type="chain" id="PRO_5032275015" description="Cysteine rich repeat-containing protein" evidence="1">
    <location>
        <begin position="26"/>
        <end position="88"/>
    </location>
</feature>
<dbReference type="Pfam" id="PF00839">
    <property type="entry name" value="Cys_rich_FGFR"/>
    <property type="match status" value="1"/>
</dbReference>
<evidence type="ECO:0008006" key="4">
    <source>
        <dbReference type="Google" id="ProtNLM"/>
    </source>
</evidence>
<comment type="caution">
    <text evidence="2">The sequence shown here is derived from an EMBL/GenBank/DDBJ whole genome shotgun (WGS) entry which is preliminary data.</text>
</comment>
<organism evidence="2 3">
    <name type="scientific">Acuticoccus sediminis</name>
    <dbReference type="NCBI Taxonomy" id="2184697"/>
    <lineage>
        <taxon>Bacteria</taxon>
        <taxon>Pseudomonadati</taxon>
        <taxon>Pseudomonadota</taxon>
        <taxon>Alphaproteobacteria</taxon>
        <taxon>Hyphomicrobiales</taxon>
        <taxon>Amorphaceae</taxon>
        <taxon>Acuticoccus</taxon>
    </lineage>
</organism>
<dbReference type="InterPro" id="IPR001893">
    <property type="entry name" value="Cys-rich_GLG1_repeat"/>
</dbReference>
<keyword evidence="3" id="KW-1185">Reference proteome</keyword>
<evidence type="ECO:0000313" key="3">
    <source>
        <dbReference type="Proteomes" id="UP000249590"/>
    </source>
</evidence>
<gene>
    <name evidence="2" type="ORF">DLJ53_25340</name>
</gene>
<dbReference type="AlphaFoldDB" id="A0A8B2NKD8"/>
<feature type="signal peptide" evidence="1">
    <location>
        <begin position="1"/>
        <end position="25"/>
    </location>
</feature>
<proteinExistence type="predicted"/>
<sequence>MSLTRRAGVSALAAAALLTAGGIAAAQTAKPQLSRDQQVAILKACKDDYKRYCTGVEPGDGRIARCMAEHRESLSDQCRTTVRNVMLK</sequence>
<name>A0A8B2NKD8_9HYPH</name>
<keyword evidence="1" id="KW-0732">Signal</keyword>
<evidence type="ECO:0000313" key="2">
    <source>
        <dbReference type="EMBL" id="RAH98957.1"/>
    </source>
</evidence>
<dbReference type="OrthoDB" id="7060861at2"/>
<reference evidence="2 3" key="1">
    <citation type="submission" date="2018-05" db="EMBL/GenBank/DDBJ databases">
        <title>Acuticoccus sediminis sp. nov., isolated from deep-sea sediment of Indian Ocean.</title>
        <authorList>
            <person name="Liu X."/>
            <person name="Lai Q."/>
            <person name="Du Y."/>
            <person name="Sun F."/>
            <person name="Zhang X."/>
            <person name="Wang S."/>
            <person name="Shao Z."/>
        </authorList>
    </citation>
    <scope>NUCLEOTIDE SEQUENCE [LARGE SCALE GENOMIC DNA]</scope>
    <source>
        <strain evidence="2 3">PTG4-2</strain>
    </source>
</reference>
<dbReference type="EMBL" id="QHHQ01000006">
    <property type="protein sequence ID" value="RAH98957.1"/>
    <property type="molecule type" value="Genomic_DNA"/>
</dbReference>